<dbReference type="AlphaFoldDB" id="A0A2B7ZNA6"/>
<evidence type="ECO:0000313" key="3">
    <source>
        <dbReference type="Proteomes" id="UP000226031"/>
    </source>
</evidence>
<gene>
    <name evidence="2" type="ORF">GX50_02311</name>
</gene>
<dbReference type="EMBL" id="PDND01000032">
    <property type="protein sequence ID" value="PGH34861.1"/>
    <property type="molecule type" value="Genomic_DNA"/>
</dbReference>
<dbReference type="Proteomes" id="UP000226031">
    <property type="component" value="Unassembled WGS sequence"/>
</dbReference>
<sequence length="297" mass="32552">MDSSGPSSRKRITETTTPANNNDKKKNYNYNHNHNHNNHNKLEKKDTLDTLYPSLSLAQYASTSGSMAKPVSTSTSMPASTETAADTIELLESRLRRIEYLLTGEASWTGEPPRITTATGVGRGEKPATARLAELEYELKALANKVPAVRDVLGLYSRFPDLFQSIHNTNSTTSSSPSPTPALPTTLSQQALTSIILSYASAFPETASRLTSLKDLPIPPASLSASLIELQPRLDRLAAVQEQQALEIAELRARSALVAKRWVEVGVLGGSEVWAEWEGRIERVERGVRRLEGRREG</sequence>
<dbReference type="VEuPathDB" id="FungiDB:EMCG_01987"/>
<evidence type="ECO:0000256" key="1">
    <source>
        <dbReference type="SAM" id="MobiDB-lite"/>
    </source>
</evidence>
<accession>A0A2B7ZNA6</accession>
<comment type="caution">
    <text evidence="2">The sequence shown here is derived from an EMBL/GenBank/DDBJ whole genome shotgun (WGS) entry which is preliminary data.</text>
</comment>
<organism evidence="2 3">
    <name type="scientific">[Emmonsia] crescens</name>
    <dbReference type="NCBI Taxonomy" id="73230"/>
    <lineage>
        <taxon>Eukaryota</taxon>
        <taxon>Fungi</taxon>
        <taxon>Dikarya</taxon>
        <taxon>Ascomycota</taxon>
        <taxon>Pezizomycotina</taxon>
        <taxon>Eurotiomycetes</taxon>
        <taxon>Eurotiomycetidae</taxon>
        <taxon>Onygenales</taxon>
        <taxon>Ajellomycetaceae</taxon>
        <taxon>Emergomyces</taxon>
    </lineage>
</organism>
<name>A0A2B7ZNA6_9EURO</name>
<evidence type="ECO:0000313" key="2">
    <source>
        <dbReference type="EMBL" id="PGH34861.1"/>
    </source>
</evidence>
<protein>
    <recommendedName>
        <fullName evidence="4">Nuclear distribution protein</fullName>
    </recommendedName>
</protein>
<proteinExistence type="predicted"/>
<feature type="region of interest" description="Disordered" evidence="1">
    <location>
        <begin position="1"/>
        <end position="42"/>
    </location>
</feature>
<keyword evidence="3" id="KW-1185">Reference proteome</keyword>
<feature type="region of interest" description="Disordered" evidence="1">
    <location>
        <begin position="62"/>
        <end position="81"/>
    </location>
</feature>
<evidence type="ECO:0008006" key="4">
    <source>
        <dbReference type="Google" id="ProtNLM"/>
    </source>
</evidence>
<reference evidence="2 3" key="1">
    <citation type="submission" date="2017-10" db="EMBL/GenBank/DDBJ databases">
        <title>Comparative genomics in systemic dimorphic fungi from Ajellomycetaceae.</title>
        <authorList>
            <person name="Munoz J.F."/>
            <person name="Mcewen J.G."/>
            <person name="Clay O.K."/>
            <person name="Cuomo C.A."/>
        </authorList>
    </citation>
    <scope>NUCLEOTIDE SEQUENCE [LARGE SCALE GENOMIC DNA]</scope>
    <source>
        <strain evidence="2 3">UAMH4076</strain>
    </source>
</reference>